<keyword evidence="5" id="KW-1185">Reference proteome</keyword>
<evidence type="ECO:0000259" key="3">
    <source>
        <dbReference type="PROSITE" id="PS50052"/>
    </source>
</evidence>
<evidence type="ECO:0000313" key="4">
    <source>
        <dbReference type="EMBL" id="KAL3309139.1"/>
    </source>
</evidence>
<keyword evidence="1" id="KW-0808">Transferase</keyword>
<dbReference type="PANTHER" id="PTHR23117">
    <property type="entry name" value="GUANYLATE KINASE-RELATED"/>
    <property type="match status" value="1"/>
</dbReference>
<dbReference type="GO" id="GO:0016740">
    <property type="term" value="F:transferase activity"/>
    <property type="evidence" value="ECO:0007669"/>
    <property type="project" value="UniProtKB-KW"/>
</dbReference>
<proteinExistence type="predicted"/>
<dbReference type="PROSITE" id="PS50052">
    <property type="entry name" value="GUANYLATE_KINASE_2"/>
    <property type="match status" value="1"/>
</dbReference>
<evidence type="ECO:0000313" key="5">
    <source>
        <dbReference type="Proteomes" id="UP001626550"/>
    </source>
</evidence>
<dbReference type="PRINTS" id="PR00019">
    <property type="entry name" value="LEURICHRPT"/>
</dbReference>
<dbReference type="InterPro" id="IPR008145">
    <property type="entry name" value="GK/Ca_channel_bsu"/>
</dbReference>
<feature type="region of interest" description="Disordered" evidence="2">
    <location>
        <begin position="482"/>
        <end position="502"/>
    </location>
</feature>
<dbReference type="InterPro" id="IPR027417">
    <property type="entry name" value="P-loop_NTPase"/>
</dbReference>
<evidence type="ECO:0000256" key="2">
    <source>
        <dbReference type="SAM" id="MobiDB-lite"/>
    </source>
</evidence>
<accession>A0ABD2PP71</accession>
<dbReference type="PANTHER" id="PTHR23117:SF18">
    <property type="entry name" value="LEUCINE-RICH REPEAT AND GUANYLATE KINASE DOMAIN-CONTAINING PROTEIN"/>
    <property type="match status" value="1"/>
</dbReference>
<dbReference type="Gene3D" id="3.80.10.10">
    <property type="entry name" value="Ribonuclease Inhibitor"/>
    <property type="match status" value="2"/>
</dbReference>
<dbReference type="SMART" id="SM00072">
    <property type="entry name" value="GuKc"/>
    <property type="match status" value="1"/>
</dbReference>
<dbReference type="Proteomes" id="UP001626550">
    <property type="component" value="Unassembled WGS sequence"/>
</dbReference>
<dbReference type="InterPro" id="IPR008144">
    <property type="entry name" value="Guanylate_kin-like_dom"/>
</dbReference>
<feature type="compositionally biased region" description="Polar residues" evidence="2">
    <location>
        <begin position="486"/>
        <end position="502"/>
    </location>
</feature>
<dbReference type="Pfam" id="PF00625">
    <property type="entry name" value="Guanylate_kin"/>
    <property type="match status" value="1"/>
</dbReference>
<gene>
    <name evidence="4" type="ORF">Ciccas_012314</name>
</gene>
<evidence type="ECO:0000256" key="1">
    <source>
        <dbReference type="ARBA" id="ARBA00022679"/>
    </source>
</evidence>
<reference evidence="4 5" key="1">
    <citation type="submission" date="2024-11" db="EMBL/GenBank/DDBJ databases">
        <title>Adaptive evolution of stress response genes in parasites aligns with host niche diversity.</title>
        <authorList>
            <person name="Hahn C."/>
            <person name="Resl P."/>
        </authorList>
    </citation>
    <scope>NUCLEOTIDE SEQUENCE [LARGE SCALE GENOMIC DNA]</scope>
    <source>
        <strain evidence="4">EGGRZ-B1_66</strain>
        <tissue evidence="4">Body</tissue>
    </source>
</reference>
<dbReference type="EMBL" id="JBJKFK010004243">
    <property type="protein sequence ID" value="KAL3309139.1"/>
    <property type="molecule type" value="Genomic_DNA"/>
</dbReference>
<feature type="non-terminal residue" evidence="4">
    <location>
        <position position="502"/>
    </location>
</feature>
<feature type="domain" description="Guanylate kinase-like" evidence="3">
    <location>
        <begin position="240"/>
        <end position="476"/>
    </location>
</feature>
<dbReference type="SUPFAM" id="SSF52058">
    <property type="entry name" value="L domain-like"/>
    <property type="match status" value="1"/>
</dbReference>
<comment type="caution">
    <text evidence="4">The sequence shown here is derived from an EMBL/GenBank/DDBJ whole genome shotgun (WGS) entry which is preliminary data.</text>
</comment>
<dbReference type="Gene3D" id="3.40.50.300">
    <property type="entry name" value="P-loop containing nucleotide triphosphate hydrolases"/>
    <property type="match status" value="1"/>
</dbReference>
<dbReference type="InterPro" id="IPR032675">
    <property type="entry name" value="LRR_dom_sf"/>
</dbReference>
<protein>
    <recommendedName>
        <fullName evidence="3">Guanylate kinase-like domain-containing protein</fullName>
    </recommendedName>
</protein>
<dbReference type="PROSITE" id="PS51450">
    <property type="entry name" value="LRR"/>
    <property type="match status" value="1"/>
</dbReference>
<organism evidence="4 5">
    <name type="scientific">Cichlidogyrus casuarinus</name>
    <dbReference type="NCBI Taxonomy" id="1844966"/>
    <lineage>
        <taxon>Eukaryota</taxon>
        <taxon>Metazoa</taxon>
        <taxon>Spiralia</taxon>
        <taxon>Lophotrochozoa</taxon>
        <taxon>Platyhelminthes</taxon>
        <taxon>Monogenea</taxon>
        <taxon>Monopisthocotylea</taxon>
        <taxon>Dactylogyridea</taxon>
        <taxon>Ancyrocephalidae</taxon>
        <taxon>Cichlidogyrus</taxon>
    </lineage>
</organism>
<dbReference type="InterPro" id="IPR001611">
    <property type="entry name" value="Leu-rich_rpt"/>
</dbReference>
<sequence length="502" mass="57206">MLENLDLSHNKISKLQGLSFCSRLRRLFISCNKLQSTALIGSNGSIEPPVLLSLPCLSVLDLSSNTNLAAALALTMDKSTYFSFCKLDQTINKIDSNESEYGIFPPFIRDLRLSNCNLVTIVGLRKLRYLEILDLSINFLIDFDEIDNITSSKILRHANFQDNPLVLQSFYLYRMLQKLPFLKLLDEEELTSFQRVQAHEFFSEDQQMKASRDHRINTFYRYTNQQKLMDFTLKSLNTVYPLLLLIGPSANKKELQAHIMEKYPQHFFPLVSHTDRPRRVHNESENSVIHERGSTQLSTEYTEISACANEIDGEDYCFVDRDTFQSMKACGEFVQTAQLNGYNYGLTWKAIESAVYKGQAGLFRGEIEALYSIKMTAFEPRVLLCLPRDKATHEYTLRKKLPNSWKSDSVAETTPADGLTATESFLCDREAMIQANLERSGSIYEDATLDHPGWFDTFIDNSDLSTVSPKIDELIKGFLDLDDASDSSNRQPSGNSSLRRIP</sequence>
<name>A0ABD2PP71_9PLAT</name>
<dbReference type="AlphaFoldDB" id="A0ABD2PP71"/>
<dbReference type="SUPFAM" id="SSF52540">
    <property type="entry name" value="P-loop containing nucleoside triphosphate hydrolases"/>
    <property type="match status" value="1"/>
</dbReference>